<proteinExistence type="predicted"/>
<keyword evidence="2" id="KW-1185">Reference proteome</keyword>
<dbReference type="Proteomes" id="UP000297229">
    <property type="component" value="Unassembled WGS sequence"/>
</dbReference>
<dbReference type="EMBL" id="PQXM01000676">
    <property type="protein sequence ID" value="TGO70719.1"/>
    <property type="molecule type" value="Genomic_DNA"/>
</dbReference>
<organism evidence="1 2">
    <name type="scientific">Botrytis elliptica</name>
    <dbReference type="NCBI Taxonomy" id="278938"/>
    <lineage>
        <taxon>Eukaryota</taxon>
        <taxon>Fungi</taxon>
        <taxon>Dikarya</taxon>
        <taxon>Ascomycota</taxon>
        <taxon>Pezizomycotina</taxon>
        <taxon>Leotiomycetes</taxon>
        <taxon>Helotiales</taxon>
        <taxon>Sclerotiniaceae</taxon>
        <taxon>Botrytis</taxon>
    </lineage>
</organism>
<comment type="caution">
    <text evidence="1">The sequence shown here is derived from an EMBL/GenBank/DDBJ whole genome shotgun (WGS) entry which is preliminary data.</text>
</comment>
<evidence type="ECO:0000313" key="1">
    <source>
        <dbReference type="EMBL" id="TGO70719.1"/>
    </source>
</evidence>
<protein>
    <submittedName>
        <fullName evidence="1">Uncharacterized protein</fullName>
    </submittedName>
</protein>
<gene>
    <name evidence="1" type="ORF">BELL_0678g00060</name>
</gene>
<name>A0A4Z1JAM8_9HELO</name>
<accession>A0A4Z1JAM8</accession>
<sequence length="99" mass="11100">MKCDDIYTRQSRQTLNSFGKIGVIDSGGFNETAGCTPAFSEDQEGKVSDRDDPGYSAFRARARLYLLMNWEIRARHGSPSPYGQRACLNSYGLVMQLRV</sequence>
<evidence type="ECO:0000313" key="2">
    <source>
        <dbReference type="Proteomes" id="UP000297229"/>
    </source>
</evidence>
<reference evidence="1 2" key="1">
    <citation type="submission" date="2017-12" db="EMBL/GenBank/DDBJ databases">
        <title>Comparative genomics of Botrytis spp.</title>
        <authorList>
            <person name="Valero-Jimenez C.A."/>
            <person name="Tapia P."/>
            <person name="Veloso J."/>
            <person name="Silva-Moreno E."/>
            <person name="Staats M."/>
            <person name="Valdes J.H."/>
            <person name="Van Kan J.A.L."/>
        </authorList>
    </citation>
    <scope>NUCLEOTIDE SEQUENCE [LARGE SCALE GENOMIC DNA]</scope>
    <source>
        <strain evidence="1 2">Be9601</strain>
    </source>
</reference>
<dbReference type="AlphaFoldDB" id="A0A4Z1JAM8"/>